<evidence type="ECO:0000313" key="1">
    <source>
        <dbReference type="EMBL" id="RZI45824.1"/>
    </source>
</evidence>
<dbReference type="SUPFAM" id="SSF53448">
    <property type="entry name" value="Nucleotide-diphospho-sugar transferases"/>
    <property type="match status" value="1"/>
</dbReference>
<organism evidence="1 2">
    <name type="scientific">Candidatus Finniella inopinata</name>
    <dbReference type="NCBI Taxonomy" id="1696036"/>
    <lineage>
        <taxon>Bacteria</taxon>
        <taxon>Pseudomonadati</taxon>
        <taxon>Pseudomonadota</taxon>
        <taxon>Alphaproteobacteria</taxon>
        <taxon>Holosporales</taxon>
        <taxon>Candidatus Paracaedibacteraceae</taxon>
        <taxon>Candidatus Finniella</taxon>
    </lineage>
</organism>
<keyword evidence="2" id="KW-1185">Reference proteome</keyword>
<dbReference type="EMBL" id="SCFB01000006">
    <property type="protein sequence ID" value="RZI45824.1"/>
    <property type="molecule type" value="Genomic_DNA"/>
</dbReference>
<dbReference type="OrthoDB" id="277808at2"/>
<dbReference type="RefSeq" id="WP_130154078.1">
    <property type="nucleotide sequence ID" value="NZ_SCFB01000006.1"/>
</dbReference>
<reference evidence="1 2" key="1">
    <citation type="submission" date="2018-10" db="EMBL/GenBank/DDBJ databases">
        <title>An updated phylogeny of the Alphaproteobacteria reveals that the parasitic Rickettsiales and Holosporales have independent origins.</title>
        <authorList>
            <person name="Munoz-Gomez S.A."/>
            <person name="Hess S."/>
            <person name="Burger G."/>
            <person name="Lang B.F."/>
            <person name="Susko E."/>
            <person name="Slamovits C.H."/>
            <person name="Roger A.J."/>
        </authorList>
    </citation>
    <scope>NUCLEOTIDE SEQUENCE [LARGE SCALE GENOMIC DNA]</scope>
    <source>
        <strain evidence="1">HOLO01</strain>
    </source>
</reference>
<protein>
    <submittedName>
        <fullName evidence="1">Uncharacterized protein</fullName>
    </submittedName>
</protein>
<name>A0A4Q7DIL6_9PROT</name>
<proteinExistence type="predicted"/>
<comment type="caution">
    <text evidence="1">The sequence shown here is derived from an EMBL/GenBank/DDBJ whole genome shotgun (WGS) entry which is preliminary data.</text>
</comment>
<sequence>MFVQTVIVSLLMVSALMWDVRASDAQIVENNRLLQKSKPKSIKLFNQTSAVASIDVAFRQTVSLELEADEEEEVALLIPQVNHTYAIIEGFDAQDFPIIKSQVSQYSMVLKKNQPNTAWLIRTFEIKPGEELPIPMHTEATISDLRLRTENIFVNFKPLIEAVAFSIDSTSQRSFPKPLGAANFIKLSTARKSSELAAHTLGFKNDLCPAEGFSAEGFAQKLQALYNANAQFLTNTSPTATPRIPLITHTIWPSSEAFPNQYATWLETTIKSCKAEKGWEHFVWVTDKHAFDGLSDDLKKHLTFKDILGFSSPLQSHIEKLIAADHPHLVSKIFRHLALQQYGGVFRGTDTEVVHSLIPYHQAFDFYIGLDGFSGVTPASGLIAATPNHPISAEILSIIQRNLTPSKAPTYLKSVEGNKLFHALLGFGYGPISIALMTKSGQVGKRDMILPPRIFSPQRNATDILNWDNPRMQWGLDTMAIHYYHRTWAK</sequence>
<evidence type="ECO:0000313" key="2">
    <source>
        <dbReference type="Proteomes" id="UP000293550"/>
    </source>
</evidence>
<dbReference type="AlphaFoldDB" id="A0A4Q7DIL6"/>
<gene>
    <name evidence="1" type="ORF">EQU50_05155</name>
</gene>
<accession>A0A4Q7DIL6</accession>
<dbReference type="Proteomes" id="UP000293550">
    <property type="component" value="Unassembled WGS sequence"/>
</dbReference>
<dbReference type="InterPro" id="IPR029044">
    <property type="entry name" value="Nucleotide-diphossugar_trans"/>
</dbReference>
<dbReference type="Gene3D" id="3.90.550.20">
    <property type="match status" value="1"/>
</dbReference>